<protein>
    <submittedName>
        <fullName evidence="1">Uncharacterized protein</fullName>
    </submittedName>
</protein>
<dbReference type="EMBL" id="MT840190">
    <property type="protein sequence ID" value="QNL31736.1"/>
    <property type="molecule type" value="Genomic_DNA"/>
</dbReference>
<reference evidence="1" key="1">
    <citation type="submission" date="2020-07" db="EMBL/GenBank/DDBJ databases">
        <title>Dissolved microcystin release linked to lysis of a Microcystis spp. bloom in Lake Erie (USA) attributed to a novel cyanophage.</title>
        <authorList>
            <person name="McKindles K.M."/>
            <person name="Manes M.A."/>
            <person name="DeMarco J.R."/>
            <person name="McClure A."/>
            <person name="McKay R.M."/>
            <person name="Davis T.W."/>
            <person name="Bullerjahn G.S."/>
        </authorList>
    </citation>
    <scope>NUCLEOTIDE SEQUENCE</scope>
</reference>
<sequence>MKGKILELRIGNFLVFVESDAHRFPVWAERSIKNRFLAFGLGGVWDGRYQAWIFPNSPSRIHFCFLTGHWDEHLENEPKLWEFERQQALARARTRLSVRYLSQKTFDSILDDLSDEELDAIPF</sequence>
<name>A0A7G9A4R3_9VIRU</name>
<proteinExistence type="predicted"/>
<evidence type="ECO:0000313" key="1">
    <source>
        <dbReference type="EMBL" id="QNL31736.1"/>
    </source>
</evidence>
<organism evidence="1">
    <name type="scientific">Bacteriophage sp</name>
    <dbReference type="NCBI Taxonomy" id="38018"/>
    <lineage>
        <taxon>Viruses</taxon>
    </lineage>
</organism>
<accession>A0A7G9A4R3</accession>